<evidence type="ECO:0000313" key="2">
    <source>
        <dbReference type="EMBL" id="KAL3500367.1"/>
    </source>
</evidence>
<keyword evidence="1" id="KW-0732">Signal</keyword>
<reference evidence="2 3" key="1">
    <citation type="submission" date="2024-11" db="EMBL/GenBank/DDBJ databases">
        <title>A near-complete genome assembly of Cinchona calisaya.</title>
        <authorList>
            <person name="Lian D.C."/>
            <person name="Zhao X.W."/>
            <person name="Wei L."/>
        </authorList>
    </citation>
    <scope>NUCLEOTIDE SEQUENCE [LARGE SCALE GENOMIC DNA]</scope>
    <source>
        <tissue evidence="2">Nenye</tissue>
    </source>
</reference>
<evidence type="ECO:0000256" key="1">
    <source>
        <dbReference type="SAM" id="SignalP"/>
    </source>
</evidence>
<protein>
    <recommendedName>
        <fullName evidence="4">Secreted protein</fullName>
    </recommendedName>
</protein>
<accession>A0ABD2XYA4</accession>
<comment type="caution">
    <text evidence="2">The sequence shown here is derived from an EMBL/GenBank/DDBJ whole genome shotgun (WGS) entry which is preliminary data.</text>
</comment>
<dbReference type="EMBL" id="JBJUIK010000016">
    <property type="protein sequence ID" value="KAL3500367.1"/>
    <property type="molecule type" value="Genomic_DNA"/>
</dbReference>
<keyword evidence="3" id="KW-1185">Reference proteome</keyword>
<proteinExistence type="predicted"/>
<gene>
    <name evidence="2" type="ORF">ACH5RR_039460</name>
</gene>
<evidence type="ECO:0000313" key="3">
    <source>
        <dbReference type="Proteomes" id="UP001630127"/>
    </source>
</evidence>
<sequence>MFWVLLAFKILSSQISSDDGVALNYSCGQLLRCVRCIFILHQRILIISYAGLSLKLLVYHNSSLHVVNRKLDVTAHRMHHMHRFGRASCPAVPQANYWISGTQDEGVHVNSQKKNYLRAI</sequence>
<feature type="signal peptide" evidence="1">
    <location>
        <begin position="1"/>
        <end position="17"/>
    </location>
</feature>
<evidence type="ECO:0008006" key="4">
    <source>
        <dbReference type="Google" id="ProtNLM"/>
    </source>
</evidence>
<dbReference type="AlphaFoldDB" id="A0ABD2XYA4"/>
<feature type="chain" id="PRO_5044797882" description="Secreted protein" evidence="1">
    <location>
        <begin position="18"/>
        <end position="120"/>
    </location>
</feature>
<name>A0ABD2XYA4_9GENT</name>
<dbReference type="Proteomes" id="UP001630127">
    <property type="component" value="Unassembled WGS sequence"/>
</dbReference>
<organism evidence="2 3">
    <name type="scientific">Cinchona calisaya</name>
    <dbReference type="NCBI Taxonomy" id="153742"/>
    <lineage>
        <taxon>Eukaryota</taxon>
        <taxon>Viridiplantae</taxon>
        <taxon>Streptophyta</taxon>
        <taxon>Embryophyta</taxon>
        <taxon>Tracheophyta</taxon>
        <taxon>Spermatophyta</taxon>
        <taxon>Magnoliopsida</taxon>
        <taxon>eudicotyledons</taxon>
        <taxon>Gunneridae</taxon>
        <taxon>Pentapetalae</taxon>
        <taxon>asterids</taxon>
        <taxon>lamiids</taxon>
        <taxon>Gentianales</taxon>
        <taxon>Rubiaceae</taxon>
        <taxon>Cinchonoideae</taxon>
        <taxon>Cinchoneae</taxon>
        <taxon>Cinchona</taxon>
    </lineage>
</organism>